<sequence>MPLGSRLSHLTVTAILFVACENRDPLDSASNPTAVTNDPSAGPSGSPGGDMTEGPGSSTTADTEPTAGGTTAGTEPTSGGTTDDHGATATGDPTAGVELSHDLDIQPIWDANCRTGCHTAGGTGAGWFILDAGAAYDAIVLQSSLEINTMVRVQPGDLENSYLWHKINNTHLEVGGSGTPMPPPPAASLSDAALETIGQWIETGCAP</sequence>
<reference evidence="2 3" key="1">
    <citation type="submission" date="2022-11" db="EMBL/GenBank/DDBJ databases">
        <title>Minimal conservation of predation-associated metabolite biosynthetic gene clusters underscores biosynthetic potential of Myxococcota including descriptions for ten novel species: Archangium lansinium sp. nov., Myxococcus landrumus sp. nov., Nannocystis bai.</title>
        <authorList>
            <person name="Ahearne A."/>
            <person name="Stevens C."/>
            <person name="Dowd S."/>
        </authorList>
    </citation>
    <scope>NUCLEOTIDE SEQUENCE [LARGE SCALE GENOMIC DNA]</scope>
    <source>
        <strain evidence="2 3">NCELM</strain>
    </source>
</reference>
<proteinExistence type="predicted"/>
<dbReference type="EMBL" id="JAQNDN010000004">
    <property type="protein sequence ID" value="MDC0668550.1"/>
    <property type="molecule type" value="Genomic_DNA"/>
</dbReference>
<dbReference type="PROSITE" id="PS51257">
    <property type="entry name" value="PROKAR_LIPOPROTEIN"/>
    <property type="match status" value="1"/>
</dbReference>
<comment type="caution">
    <text evidence="2">The sequence shown here is derived from an EMBL/GenBank/DDBJ whole genome shotgun (WGS) entry which is preliminary data.</text>
</comment>
<feature type="compositionally biased region" description="Polar residues" evidence="1">
    <location>
        <begin position="28"/>
        <end position="38"/>
    </location>
</feature>
<evidence type="ECO:0000313" key="3">
    <source>
        <dbReference type="Proteomes" id="UP001217838"/>
    </source>
</evidence>
<dbReference type="Proteomes" id="UP001217838">
    <property type="component" value="Unassembled WGS sequence"/>
</dbReference>
<evidence type="ECO:0000256" key="1">
    <source>
        <dbReference type="SAM" id="MobiDB-lite"/>
    </source>
</evidence>
<evidence type="ECO:0000313" key="2">
    <source>
        <dbReference type="EMBL" id="MDC0668550.1"/>
    </source>
</evidence>
<feature type="compositionally biased region" description="Low complexity" evidence="1">
    <location>
        <begin position="59"/>
        <end position="96"/>
    </location>
</feature>
<name>A0ABT5B392_9BACT</name>
<organism evidence="2 3">
    <name type="scientific">Nannocystis radixulma</name>
    <dbReference type="NCBI Taxonomy" id="2995305"/>
    <lineage>
        <taxon>Bacteria</taxon>
        <taxon>Pseudomonadati</taxon>
        <taxon>Myxococcota</taxon>
        <taxon>Polyangia</taxon>
        <taxon>Nannocystales</taxon>
        <taxon>Nannocystaceae</taxon>
        <taxon>Nannocystis</taxon>
    </lineage>
</organism>
<protein>
    <recommendedName>
        <fullName evidence="4">Cytochrome c domain-containing protein</fullName>
    </recommendedName>
</protein>
<accession>A0ABT5B392</accession>
<evidence type="ECO:0008006" key="4">
    <source>
        <dbReference type="Google" id="ProtNLM"/>
    </source>
</evidence>
<dbReference type="RefSeq" id="WP_271997785.1">
    <property type="nucleotide sequence ID" value="NZ_JAQNDN010000004.1"/>
</dbReference>
<feature type="region of interest" description="Disordered" evidence="1">
    <location>
        <begin position="28"/>
        <end position="97"/>
    </location>
</feature>
<keyword evidence="3" id="KW-1185">Reference proteome</keyword>
<gene>
    <name evidence="2" type="ORF">POL58_12410</name>
</gene>